<feature type="region of interest" description="Disordered" evidence="1">
    <location>
        <begin position="74"/>
        <end position="206"/>
    </location>
</feature>
<feature type="compositionally biased region" description="Basic residues" evidence="1">
    <location>
        <begin position="178"/>
        <end position="206"/>
    </location>
</feature>
<feature type="region of interest" description="Disordered" evidence="1">
    <location>
        <begin position="1"/>
        <end position="31"/>
    </location>
</feature>
<comment type="caution">
    <text evidence="2">The sequence shown here is derived from an EMBL/GenBank/DDBJ whole genome shotgun (WGS) entry which is preliminary data.</text>
</comment>
<sequence>MESNIDDVAPNQMDEITLHSSQQGQRQTRTALVQKETNAWAEHDFEITTNRNEQTCAPQGDNSLSTARKKFKFMSKKEREQQQRPIVNVASVSQSDATQSETNVPQTPATTEINTPQPTETSNADATMQDLSQQGQEYIWTIPSGDDSSSASDLDVHKGNKDKPKDKDKHKDKDKSKAKDKHKKHKKKHKSKNKDAKKHKHAKETK</sequence>
<protein>
    <submittedName>
        <fullName evidence="2">Uncharacterized protein</fullName>
    </submittedName>
</protein>
<accession>X6P0F0</accession>
<name>X6P0F0_RETFI</name>
<dbReference type="AlphaFoldDB" id="X6P0F0"/>
<feature type="compositionally biased region" description="Low complexity" evidence="1">
    <location>
        <begin position="144"/>
        <end position="153"/>
    </location>
</feature>
<keyword evidence="3" id="KW-1185">Reference proteome</keyword>
<evidence type="ECO:0000313" key="3">
    <source>
        <dbReference type="Proteomes" id="UP000023152"/>
    </source>
</evidence>
<organism evidence="2 3">
    <name type="scientific">Reticulomyxa filosa</name>
    <dbReference type="NCBI Taxonomy" id="46433"/>
    <lineage>
        <taxon>Eukaryota</taxon>
        <taxon>Sar</taxon>
        <taxon>Rhizaria</taxon>
        <taxon>Retaria</taxon>
        <taxon>Foraminifera</taxon>
        <taxon>Monothalamids</taxon>
        <taxon>Reticulomyxidae</taxon>
        <taxon>Reticulomyxa</taxon>
    </lineage>
</organism>
<feature type="compositionally biased region" description="Polar residues" evidence="1">
    <location>
        <begin position="18"/>
        <end position="31"/>
    </location>
</feature>
<feature type="compositionally biased region" description="Basic and acidic residues" evidence="1">
    <location>
        <begin position="154"/>
        <end position="177"/>
    </location>
</feature>
<feature type="compositionally biased region" description="Polar residues" evidence="1">
    <location>
        <begin position="90"/>
        <end position="136"/>
    </location>
</feature>
<evidence type="ECO:0000256" key="1">
    <source>
        <dbReference type="SAM" id="MobiDB-lite"/>
    </source>
</evidence>
<reference evidence="2 3" key="1">
    <citation type="journal article" date="2013" name="Curr. Biol.">
        <title>The Genome of the Foraminiferan Reticulomyxa filosa.</title>
        <authorList>
            <person name="Glockner G."/>
            <person name="Hulsmann N."/>
            <person name="Schleicher M."/>
            <person name="Noegel A.A."/>
            <person name="Eichinger L."/>
            <person name="Gallinger C."/>
            <person name="Pawlowski J."/>
            <person name="Sierra R."/>
            <person name="Euteneuer U."/>
            <person name="Pillet L."/>
            <person name="Moustafa A."/>
            <person name="Platzer M."/>
            <person name="Groth M."/>
            <person name="Szafranski K."/>
            <person name="Schliwa M."/>
        </authorList>
    </citation>
    <scope>NUCLEOTIDE SEQUENCE [LARGE SCALE GENOMIC DNA]</scope>
</reference>
<gene>
    <name evidence="2" type="ORF">RFI_05408</name>
</gene>
<proteinExistence type="predicted"/>
<evidence type="ECO:0000313" key="2">
    <source>
        <dbReference type="EMBL" id="ETO31711.1"/>
    </source>
</evidence>
<dbReference type="EMBL" id="ASPP01004757">
    <property type="protein sequence ID" value="ETO31711.1"/>
    <property type="molecule type" value="Genomic_DNA"/>
</dbReference>
<dbReference type="Proteomes" id="UP000023152">
    <property type="component" value="Unassembled WGS sequence"/>
</dbReference>